<comment type="subcellular location">
    <subcellularLocation>
        <location evidence="1">Cell membrane</location>
        <topology evidence="1">Multi-pass membrane protein</topology>
    </subcellularLocation>
</comment>
<keyword evidence="10 11" id="KW-0472">Membrane</keyword>
<dbReference type="RefSeq" id="WP_034323630.1">
    <property type="nucleotide sequence ID" value="NZ_JOTP01000020.1"/>
</dbReference>
<comment type="similarity">
    <text evidence="2">Belongs to the binding-protein-dependent transport system permease family. FecCD subfamily.</text>
</comment>
<keyword evidence="4" id="KW-1003">Cell membrane</keyword>
<evidence type="ECO:0000256" key="3">
    <source>
        <dbReference type="ARBA" id="ARBA00022448"/>
    </source>
</evidence>
<name>A0A081L8K3_9BACI</name>
<keyword evidence="13" id="KW-1185">Reference proteome</keyword>
<feature type="transmembrane region" description="Helical" evidence="11">
    <location>
        <begin position="176"/>
        <end position="194"/>
    </location>
</feature>
<evidence type="ECO:0000256" key="6">
    <source>
        <dbReference type="ARBA" id="ARBA00022692"/>
    </source>
</evidence>
<feature type="transmembrane region" description="Helical" evidence="11">
    <location>
        <begin position="222"/>
        <end position="250"/>
    </location>
</feature>
<dbReference type="CDD" id="cd06550">
    <property type="entry name" value="TM_ABC_iron-siderophores_like"/>
    <property type="match status" value="1"/>
</dbReference>
<dbReference type="GO" id="GO:0005886">
    <property type="term" value="C:plasma membrane"/>
    <property type="evidence" value="ECO:0007669"/>
    <property type="project" value="UniProtKB-SubCell"/>
</dbReference>
<dbReference type="GO" id="GO:0022857">
    <property type="term" value="F:transmembrane transporter activity"/>
    <property type="evidence" value="ECO:0007669"/>
    <property type="project" value="InterPro"/>
</dbReference>
<dbReference type="Gene3D" id="1.10.3470.10">
    <property type="entry name" value="ABC transporter involved in vitamin B12 uptake, BtuC"/>
    <property type="match status" value="1"/>
</dbReference>
<dbReference type="PANTHER" id="PTHR30472">
    <property type="entry name" value="FERRIC ENTEROBACTIN TRANSPORT SYSTEM PERMEASE PROTEIN"/>
    <property type="match status" value="1"/>
</dbReference>
<reference evidence="12 13" key="1">
    <citation type="submission" date="2012-09" db="EMBL/GenBank/DDBJ databases">
        <title>Genome Sequence of Bacillus sp. DW5-4.</title>
        <authorList>
            <person name="Lai Q."/>
            <person name="Liu Y."/>
            <person name="Shao Z."/>
        </authorList>
    </citation>
    <scope>NUCLEOTIDE SEQUENCE [LARGE SCALE GENOMIC DNA]</scope>
    <source>
        <strain evidence="12 13">DW5-4</strain>
    </source>
</reference>
<evidence type="ECO:0000256" key="1">
    <source>
        <dbReference type="ARBA" id="ARBA00004651"/>
    </source>
</evidence>
<dbReference type="InterPro" id="IPR000522">
    <property type="entry name" value="ABC_transptr_permease_BtuC"/>
</dbReference>
<keyword evidence="3" id="KW-0813">Transport</keyword>
<evidence type="ECO:0000256" key="8">
    <source>
        <dbReference type="ARBA" id="ARBA00023004"/>
    </source>
</evidence>
<gene>
    <name evidence="12" type="ORF">BA70_08180</name>
</gene>
<feature type="transmembrane region" description="Helical" evidence="11">
    <location>
        <begin position="100"/>
        <end position="121"/>
    </location>
</feature>
<feature type="transmembrane region" description="Helical" evidence="11">
    <location>
        <begin position="127"/>
        <end position="145"/>
    </location>
</feature>
<dbReference type="PANTHER" id="PTHR30472:SF19">
    <property type="entry name" value="PETROBACTIN IMPORT SYSTEM PERMEASE PROTEIN YCLO"/>
    <property type="match status" value="1"/>
</dbReference>
<keyword evidence="9" id="KW-0406">Ion transport</keyword>
<evidence type="ECO:0000256" key="11">
    <source>
        <dbReference type="SAM" id="Phobius"/>
    </source>
</evidence>
<dbReference type="Pfam" id="PF01032">
    <property type="entry name" value="FecCD"/>
    <property type="match status" value="1"/>
</dbReference>
<evidence type="ECO:0000256" key="10">
    <source>
        <dbReference type="ARBA" id="ARBA00023136"/>
    </source>
</evidence>
<feature type="transmembrane region" description="Helical" evidence="11">
    <location>
        <begin position="262"/>
        <end position="282"/>
    </location>
</feature>
<evidence type="ECO:0000313" key="12">
    <source>
        <dbReference type="EMBL" id="KEP25579.1"/>
    </source>
</evidence>
<feature type="transmembrane region" description="Helical" evidence="11">
    <location>
        <begin position="40"/>
        <end position="60"/>
    </location>
</feature>
<proteinExistence type="inferred from homology"/>
<dbReference type="OrthoDB" id="9796260at2"/>
<comment type="caution">
    <text evidence="12">The sequence shown here is derived from an EMBL/GenBank/DDBJ whole genome shotgun (WGS) entry which is preliminary data.</text>
</comment>
<feature type="transmembrane region" description="Helical" evidence="11">
    <location>
        <begin position="66"/>
        <end position="88"/>
    </location>
</feature>
<evidence type="ECO:0000256" key="5">
    <source>
        <dbReference type="ARBA" id="ARBA00022496"/>
    </source>
</evidence>
<dbReference type="InterPro" id="IPR037294">
    <property type="entry name" value="ABC_BtuC-like"/>
</dbReference>
<dbReference type="SUPFAM" id="SSF81345">
    <property type="entry name" value="ABC transporter involved in vitamin B12 uptake, BtuC"/>
    <property type="match status" value="1"/>
</dbReference>
<dbReference type="GO" id="GO:0033214">
    <property type="term" value="P:siderophore-iron import into cell"/>
    <property type="evidence" value="ECO:0007669"/>
    <property type="project" value="TreeGrafter"/>
</dbReference>
<dbReference type="AlphaFoldDB" id="A0A081L8K3"/>
<dbReference type="FunFam" id="1.10.3470.10:FF:000004">
    <property type="entry name" value="Iron compound ABC transporter, permease"/>
    <property type="match status" value="1"/>
</dbReference>
<protein>
    <submittedName>
        <fullName evidence="12">Iron ABC transporter permease</fullName>
    </submittedName>
</protein>
<organism evidence="12 13">
    <name type="scientific">Bacillus zhangzhouensis</name>
    <dbReference type="NCBI Taxonomy" id="1178540"/>
    <lineage>
        <taxon>Bacteria</taxon>
        <taxon>Bacillati</taxon>
        <taxon>Bacillota</taxon>
        <taxon>Bacilli</taxon>
        <taxon>Bacillales</taxon>
        <taxon>Bacillaceae</taxon>
        <taxon>Bacillus</taxon>
    </lineage>
</organism>
<sequence>MHKKRILFLIAAIAAVLVVIFITFQMGYWQYTVPSRLKKVLAMTLTGGAIAFSSVVFQTLTNNRILTPSILGLDALYLFLQTAIIYLFGSTNLMIVNKNLNFFLCVGLMILFSVLLYTVMFKRKNKHIFLLLLVGIVFGTLFKSLSSFMEMLIDPNEYQVVQDKSFASFNHMNTDILLIASILFVALCFYIWTFRSKLDVMSLGKEHAVNLGIDYDGITKKMLIVIAVLVSIATALVGPITFLGLLVVNVGRELFRTYRHTYLLLGSFFISVIALVGGEFLVEKVFTFQTPLSVLIDLVGGLYFIYLLLKESRSWS</sequence>
<dbReference type="Proteomes" id="UP000028091">
    <property type="component" value="Unassembled WGS sequence"/>
</dbReference>
<evidence type="ECO:0000256" key="7">
    <source>
        <dbReference type="ARBA" id="ARBA00022989"/>
    </source>
</evidence>
<keyword evidence="8" id="KW-0408">Iron</keyword>
<dbReference type="eggNOG" id="COG4605">
    <property type="taxonomic scope" value="Bacteria"/>
</dbReference>
<keyword evidence="6 11" id="KW-0812">Transmembrane</keyword>
<dbReference type="EMBL" id="JOTP01000020">
    <property type="protein sequence ID" value="KEP25579.1"/>
    <property type="molecule type" value="Genomic_DNA"/>
</dbReference>
<accession>A0A081L8K3</accession>
<evidence type="ECO:0000313" key="13">
    <source>
        <dbReference type="Proteomes" id="UP000028091"/>
    </source>
</evidence>
<evidence type="ECO:0000256" key="9">
    <source>
        <dbReference type="ARBA" id="ARBA00023065"/>
    </source>
</evidence>
<evidence type="ECO:0000256" key="2">
    <source>
        <dbReference type="ARBA" id="ARBA00007935"/>
    </source>
</evidence>
<feature type="transmembrane region" description="Helical" evidence="11">
    <location>
        <begin position="288"/>
        <end position="309"/>
    </location>
</feature>
<evidence type="ECO:0000256" key="4">
    <source>
        <dbReference type="ARBA" id="ARBA00022475"/>
    </source>
</evidence>
<keyword evidence="7 11" id="KW-1133">Transmembrane helix</keyword>
<feature type="transmembrane region" description="Helical" evidence="11">
    <location>
        <begin position="6"/>
        <end position="28"/>
    </location>
</feature>
<keyword evidence="5" id="KW-0410">Iron transport</keyword>